<dbReference type="InterPro" id="IPR013976">
    <property type="entry name" value="HDOD"/>
</dbReference>
<protein>
    <submittedName>
        <fullName evidence="3">HDOD domain-containing protein</fullName>
    </submittedName>
</protein>
<name>A0ABP6P5G9_9ACTN</name>
<dbReference type="SUPFAM" id="SSF141868">
    <property type="entry name" value="EAL domain-like"/>
    <property type="match status" value="1"/>
</dbReference>
<comment type="caution">
    <text evidence="3">The sequence shown here is derived from an EMBL/GenBank/DDBJ whole genome shotgun (WGS) entry which is preliminary data.</text>
</comment>
<dbReference type="Proteomes" id="UP001500320">
    <property type="component" value="Unassembled WGS sequence"/>
</dbReference>
<dbReference type="InterPro" id="IPR035919">
    <property type="entry name" value="EAL_sf"/>
</dbReference>
<dbReference type="PROSITE" id="PS51833">
    <property type="entry name" value="HDOD"/>
    <property type="match status" value="1"/>
</dbReference>
<feature type="domain" description="EAL" evidence="1">
    <location>
        <begin position="1"/>
        <end position="227"/>
    </location>
</feature>
<dbReference type="InterPro" id="IPR001633">
    <property type="entry name" value="EAL_dom"/>
</dbReference>
<dbReference type="Pfam" id="PF08668">
    <property type="entry name" value="HDOD"/>
    <property type="match status" value="1"/>
</dbReference>
<dbReference type="Pfam" id="PF00563">
    <property type="entry name" value="EAL"/>
    <property type="match status" value="1"/>
</dbReference>
<evidence type="ECO:0000313" key="4">
    <source>
        <dbReference type="Proteomes" id="UP001500320"/>
    </source>
</evidence>
<proteinExistence type="predicted"/>
<dbReference type="EMBL" id="BAAAUT010000118">
    <property type="protein sequence ID" value="GAA3167996.1"/>
    <property type="molecule type" value="Genomic_DNA"/>
</dbReference>
<keyword evidence="4" id="KW-1185">Reference proteome</keyword>
<dbReference type="PROSITE" id="PS50883">
    <property type="entry name" value="EAL"/>
    <property type="match status" value="1"/>
</dbReference>
<dbReference type="InterPro" id="IPR014408">
    <property type="entry name" value="dGMP_Pdiesterase_EAL/HD-GYP"/>
</dbReference>
<dbReference type="PANTHER" id="PTHR33525:SF4">
    <property type="entry name" value="CYCLIC DI-GMP PHOSPHODIESTERASE CDGJ"/>
    <property type="match status" value="1"/>
</dbReference>
<reference evidence="4" key="1">
    <citation type="journal article" date="2019" name="Int. J. Syst. Evol. Microbiol.">
        <title>The Global Catalogue of Microorganisms (GCM) 10K type strain sequencing project: providing services to taxonomists for standard genome sequencing and annotation.</title>
        <authorList>
            <consortium name="The Broad Institute Genomics Platform"/>
            <consortium name="The Broad Institute Genome Sequencing Center for Infectious Disease"/>
            <person name="Wu L."/>
            <person name="Ma J."/>
        </authorList>
    </citation>
    <scope>NUCLEOTIDE SEQUENCE [LARGE SCALE GENOMIC DNA]</scope>
    <source>
        <strain evidence="4">JCM 9373</strain>
    </source>
</reference>
<accession>A0ABP6P5G9</accession>
<organism evidence="3 4">
    <name type="scientific">Planomonospora alba</name>
    <dbReference type="NCBI Taxonomy" id="161354"/>
    <lineage>
        <taxon>Bacteria</taxon>
        <taxon>Bacillati</taxon>
        <taxon>Actinomycetota</taxon>
        <taxon>Actinomycetes</taxon>
        <taxon>Streptosporangiales</taxon>
        <taxon>Streptosporangiaceae</taxon>
        <taxon>Planomonospora</taxon>
    </lineage>
</organism>
<dbReference type="SUPFAM" id="SSF109604">
    <property type="entry name" value="HD-domain/PDEase-like"/>
    <property type="match status" value="1"/>
</dbReference>
<dbReference type="PANTHER" id="PTHR33525">
    <property type="match status" value="1"/>
</dbReference>
<dbReference type="PIRSF" id="PIRSF003180">
    <property type="entry name" value="DiGMPpdiest_YuxH"/>
    <property type="match status" value="1"/>
</dbReference>
<dbReference type="Gene3D" id="3.20.20.450">
    <property type="entry name" value="EAL domain"/>
    <property type="match status" value="1"/>
</dbReference>
<gene>
    <name evidence="3" type="ORF">GCM10010466_68080</name>
</gene>
<sequence length="423" mass="46027">MKPRSDDECGMHSAEAPVESGWHRIHIGRQPIHDSDGALVAYELLFRSHSQARGATARGAEATSQVIVNAFSEFGLERLAGPHLCFINLTREFLVGELPLPFDAGSVVLEVLETVPIDDQVIDGVRSLADQGFAIALDDFVLGNGHERLLEVASYVKLEVSGVDPDLLRERVTACRTYENVRLVAERLETEEDLALARELGFELFQGYLLGRPRVLSLDTLEPSRLRHLELISKLTDETGDFEEITEIITCDPALSYRVLRAANSAASGLWQQISSINDAVVILGTQRLRHWVTLMLLSDVVGADNSGLDNDRMSHVLMRARLCQLLSRSLGLPSDKAFTVGLLSGIADLLGVPAEDLIEHLALSNDVSVAIVEEGGPLGSVVTTARAYESGVLPDSAESGSEDLAHAYLKAVDWSMNIITSV</sequence>
<evidence type="ECO:0000259" key="2">
    <source>
        <dbReference type="PROSITE" id="PS51833"/>
    </source>
</evidence>
<dbReference type="SMART" id="SM00052">
    <property type="entry name" value="EAL"/>
    <property type="match status" value="1"/>
</dbReference>
<dbReference type="InterPro" id="IPR052340">
    <property type="entry name" value="RNase_Y/CdgJ"/>
</dbReference>
<feature type="domain" description="HDOD" evidence="2">
    <location>
        <begin position="221"/>
        <end position="419"/>
    </location>
</feature>
<evidence type="ECO:0000259" key="1">
    <source>
        <dbReference type="PROSITE" id="PS50883"/>
    </source>
</evidence>
<evidence type="ECO:0000313" key="3">
    <source>
        <dbReference type="EMBL" id="GAA3167996.1"/>
    </source>
</evidence>
<dbReference type="CDD" id="cd01948">
    <property type="entry name" value="EAL"/>
    <property type="match status" value="1"/>
</dbReference>
<dbReference type="Gene3D" id="1.10.3210.10">
    <property type="entry name" value="Hypothetical protein af1432"/>
    <property type="match status" value="1"/>
</dbReference>